<feature type="compositionally biased region" description="Pro residues" evidence="3">
    <location>
        <begin position="20"/>
        <end position="31"/>
    </location>
</feature>
<evidence type="ECO:0000313" key="4">
    <source>
        <dbReference type="EMBL" id="AUX38981.1"/>
    </source>
</evidence>
<dbReference type="SMART" id="SM00612">
    <property type="entry name" value="Kelch"/>
    <property type="match status" value="5"/>
</dbReference>
<dbReference type="InterPro" id="IPR006652">
    <property type="entry name" value="Kelch_1"/>
</dbReference>
<feature type="compositionally biased region" description="Low complexity" evidence="3">
    <location>
        <begin position="32"/>
        <end position="41"/>
    </location>
</feature>
<dbReference type="Proteomes" id="UP000238348">
    <property type="component" value="Chromosome"/>
</dbReference>
<proteinExistence type="predicted"/>
<dbReference type="SUPFAM" id="SSF117281">
    <property type="entry name" value="Kelch motif"/>
    <property type="match status" value="1"/>
</dbReference>
<dbReference type="Pfam" id="PF01344">
    <property type="entry name" value="Kelch_1"/>
    <property type="match status" value="1"/>
</dbReference>
<evidence type="ECO:0000256" key="1">
    <source>
        <dbReference type="ARBA" id="ARBA00022441"/>
    </source>
</evidence>
<feature type="compositionally biased region" description="Gly residues" evidence="3">
    <location>
        <begin position="516"/>
        <end position="554"/>
    </location>
</feature>
<accession>A0A2L0EI61</accession>
<name>A0A2L0EI61_SORCE</name>
<evidence type="ECO:0000256" key="3">
    <source>
        <dbReference type="SAM" id="MobiDB-lite"/>
    </source>
</evidence>
<sequence>MRLNREPVRPACPVSCPTPTAAPSPRGPRPAPRAGEPTAGALPPPAGLPALRRGAGLARVHLRGLLLLALCSAGCAGGARDELAPAEVPPDHAVLTVPLWAASGAMITPRGEHTATLLADGRVLLAGGFHGRDESLPCEPMLETTLLGSAELYDPGSGAFRAAAPMAVGRSGHTATRLADGRVLVVGGSTGAPSAEIYDPALDSWQPTAPPSELRAEHTATLLDDGRVLVAGGEAGSAALASAEIYDPAADTWSPGPAMPGVRAGHEATRLLDGRVLVTGGIAGPLLDMDSGVTRGPIASTVEIFDPATATWSAAAPLAGGIRRLTATLLLDGRVLVTGPAGAADVYDPATDSWTEAPGKWGDTPTAGWIDDFEYEIGLGMLGEAAARLPDGQVMISGGIEKIATYHSNPGTTCNLAYLENAHQVYARVQLYDPAANVWSPAPNLPSGRGFHSATPLEDGRIFVAGGYTTLWFPRQAVSTTSAVVYAGAGTGGGGAGGAGGTGGADVGVGGAGAGGAGGGGAGAGGADAGGAHAGAGGEDAGAGGAGTPTGSGGRDVDPDTTRPTSGGCNAAGSGFGWQPAAAGLALLLASRRSRSRRAASRDDA</sequence>
<dbReference type="EMBL" id="CP012673">
    <property type="protein sequence ID" value="AUX38981.1"/>
    <property type="molecule type" value="Genomic_DNA"/>
</dbReference>
<keyword evidence="2" id="KW-0677">Repeat</keyword>
<dbReference type="OrthoDB" id="8673369at2"/>
<dbReference type="PANTHER" id="PTHR46344">
    <property type="entry name" value="OS02G0202900 PROTEIN"/>
    <property type="match status" value="1"/>
</dbReference>
<dbReference type="Gene3D" id="2.130.10.80">
    <property type="entry name" value="Galactose oxidase/kelch, beta-propeller"/>
    <property type="match status" value="4"/>
</dbReference>
<dbReference type="AlphaFoldDB" id="A0A2L0EI61"/>
<dbReference type="InterPro" id="IPR015915">
    <property type="entry name" value="Kelch-typ_b-propeller"/>
</dbReference>
<evidence type="ECO:0000256" key="2">
    <source>
        <dbReference type="ARBA" id="ARBA00022737"/>
    </source>
</evidence>
<gene>
    <name evidence="4" type="ORF">SOCE26_003630</name>
</gene>
<feature type="region of interest" description="Disordered" evidence="3">
    <location>
        <begin position="516"/>
        <end position="574"/>
    </location>
</feature>
<evidence type="ECO:0000313" key="5">
    <source>
        <dbReference type="Proteomes" id="UP000238348"/>
    </source>
</evidence>
<protein>
    <submittedName>
        <fullName evidence="4">Uncharacterized protein</fullName>
    </submittedName>
</protein>
<dbReference type="InterPro" id="IPR037293">
    <property type="entry name" value="Gal_Oxidase_central_sf"/>
</dbReference>
<dbReference type="RefSeq" id="WP_159396571.1">
    <property type="nucleotide sequence ID" value="NZ_CP012673.1"/>
</dbReference>
<dbReference type="PANTHER" id="PTHR46344:SF27">
    <property type="entry name" value="KELCH REPEAT SUPERFAMILY PROTEIN"/>
    <property type="match status" value="1"/>
</dbReference>
<feature type="region of interest" description="Disordered" evidence="3">
    <location>
        <begin position="1"/>
        <end position="47"/>
    </location>
</feature>
<reference evidence="4 5" key="1">
    <citation type="submission" date="2015-09" db="EMBL/GenBank/DDBJ databases">
        <title>Sorangium comparison.</title>
        <authorList>
            <person name="Zaburannyi N."/>
            <person name="Bunk B."/>
            <person name="Overmann J."/>
            <person name="Mueller R."/>
        </authorList>
    </citation>
    <scope>NUCLEOTIDE SEQUENCE [LARGE SCALE GENOMIC DNA]</scope>
    <source>
        <strain evidence="4 5">So ce26</strain>
    </source>
</reference>
<keyword evidence="1" id="KW-0880">Kelch repeat</keyword>
<organism evidence="4 5">
    <name type="scientific">Sorangium cellulosum</name>
    <name type="common">Polyangium cellulosum</name>
    <dbReference type="NCBI Taxonomy" id="56"/>
    <lineage>
        <taxon>Bacteria</taxon>
        <taxon>Pseudomonadati</taxon>
        <taxon>Myxococcota</taxon>
        <taxon>Polyangia</taxon>
        <taxon>Polyangiales</taxon>
        <taxon>Polyangiaceae</taxon>
        <taxon>Sorangium</taxon>
    </lineage>
</organism>